<dbReference type="Pfam" id="PF01594">
    <property type="entry name" value="AI-2E_transport"/>
    <property type="match status" value="1"/>
</dbReference>
<evidence type="ECO:0000256" key="5">
    <source>
        <dbReference type="ARBA" id="ARBA00022692"/>
    </source>
</evidence>
<comment type="similarity">
    <text evidence="2">Belongs to the autoinducer-2 exporter (AI-2E) (TC 2.A.86) family.</text>
</comment>
<gene>
    <name evidence="9" type="ORF">IAB98_05845</name>
</gene>
<evidence type="ECO:0000256" key="6">
    <source>
        <dbReference type="ARBA" id="ARBA00022989"/>
    </source>
</evidence>
<feature type="transmembrane region" description="Helical" evidence="8">
    <location>
        <begin position="83"/>
        <end position="106"/>
    </location>
</feature>
<evidence type="ECO:0000256" key="4">
    <source>
        <dbReference type="ARBA" id="ARBA00022475"/>
    </source>
</evidence>
<evidence type="ECO:0000256" key="3">
    <source>
        <dbReference type="ARBA" id="ARBA00022448"/>
    </source>
</evidence>
<keyword evidence="4" id="KW-1003">Cell membrane</keyword>
<keyword evidence="6 8" id="KW-1133">Transmembrane helix</keyword>
<dbReference type="GO" id="GO:0055085">
    <property type="term" value="P:transmembrane transport"/>
    <property type="evidence" value="ECO:0007669"/>
    <property type="project" value="TreeGrafter"/>
</dbReference>
<sequence>MELDKKTVRKIQGLVLFAAAVAVCCFKTEAVMKVFRYILGIFYPFLIGGAMAFVINILMRFLEKNIFGNRWTRENRILQKVKRPVSLILSVVIIVAVVLSVFLLVIPELVEAIIQMGSHLQGSIRNIYNLLEEFFSSQDWSEAILTPLEAASQVDWSALVEKTLTFLSGGIGSLLGSTFSVASLVIGQAFNWLIAIVFACYLLTGKEKLSSQGRRVLRAYLPEKWNRRVLELLGLTSRTFASFITGQCLEALILGCLFFLAMTIGRFPYALVISVLIGFTALIPYVGAFLGCAVGILMIFTVSPVKSLVFLILFNVLQQIEGNVIYPKVVGKSVGLPATWVLVAITVGGSLMGIVGMLIFIPLVSVGYTLLRRDVSRRLDKKEGA</sequence>
<feature type="transmembrane region" description="Helical" evidence="8">
    <location>
        <begin position="181"/>
        <end position="204"/>
    </location>
</feature>
<organism evidence="9 10">
    <name type="scientific">Candidatus Egerieimonas intestinavium</name>
    <dbReference type="NCBI Taxonomy" id="2840777"/>
    <lineage>
        <taxon>Bacteria</taxon>
        <taxon>Bacillati</taxon>
        <taxon>Bacillota</taxon>
        <taxon>Clostridia</taxon>
        <taxon>Lachnospirales</taxon>
        <taxon>Lachnospiraceae</taxon>
        <taxon>Lachnospiraceae incertae sedis</taxon>
        <taxon>Candidatus Egerieimonas</taxon>
    </lineage>
</organism>
<evidence type="ECO:0000256" key="8">
    <source>
        <dbReference type="SAM" id="Phobius"/>
    </source>
</evidence>
<accession>A0A9D1JFW7</accession>
<keyword evidence="3" id="KW-0813">Transport</keyword>
<feature type="transmembrane region" description="Helical" evidence="8">
    <location>
        <begin position="338"/>
        <end position="371"/>
    </location>
</feature>
<name>A0A9D1JFW7_9FIRM</name>
<dbReference type="PANTHER" id="PTHR21716">
    <property type="entry name" value="TRANSMEMBRANE PROTEIN"/>
    <property type="match status" value="1"/>
</dbReference>
<dbReference type="GO" id="GO:0005886">
    <property type="term" value="C:plasma membrane"/>
    <property type="evidence" value="ECO:0007669"/>
    <property type="project" value="UniProtKB-SubCell"/>
</dbReference>
<dbReference type="AlphaFoldDB" id="A0A9D1JFW7"/>
<reference evidence="9" key="1">
    <citation type="submission" date="2020-10" db="EMBL/GenBank/DDBJ databases">
        <authorList>
            <person name="Gilroy R."/>
        </authorList>
    </citation>
    <scope>NUCLEOTIDE SEQUENCE</scope>
    <source>
        <strain evidence="9">ChiSxjej1B13-7041</strain>
    </source>
</reference>
<dbReference type="InterPro" id="IPR002549">
    <property type="entry name" value="AI-2E-like"/>
</dbReference>
<feature type="transmembrane region" description="Helical" evidence="8">
    <location>
        <begin position="267"/>
        <end position="300"/>
    </location>
</feature>
<comment type="caution">
    <text evidence="9">The sequence shown here is derived from an EMBL/GenBank/DDBJ whole genome shotgun (WGS) entry which is preliminary data.</text>
</comment>
<comment type="subcellular location">
    <subcellularLocation>
        <location evidence="1">Cell membrane</location>
        <topology evidence="1">Multi-pass membrane protein</topology>
    </subcellularLocation>
</comment>
<feature type="transmembrane region" description="Helical" evidence="8">
    <location>
        <begin position="40"/>
        <end position="62"/>
    </location>
</feature>
<proteinExistence type="inferred from homology"/>
<evidence type="ECO:0000313" key="9">
    <source>
        <dbReference type="EMBL" id="HIR92921.1"/>
    </source>
</evidence>
<feature type="transmembrane region" description="Helical" evidence="8">
    <location>
        <begin position="240"/>
        <end position="261"/>
    </location>
</feature>
<keyword evidence="5 8" id="KW-0812">Transmembrane</keyword>
<dbReference type="Proteomes" id="UP000886841">
    <property type="component" value="Unassembled WGS sequence"/>
</dbReference>
<evidence type="ECO:0000313" key="10">
    <source>
        <dbReference type="Proteomes" id="UP000886841"/>
    </source>
</evidence>
<evidence type="ECO:0000256" key="7">
    <source>
        <dbReference type="ARBA" id="ARBA00023136"/>
    </source>
</evidence>
<evidence type="ECO:0000256" key="2">
    <source>
        <dbReference type="ARBA" id="ARBA00009773"/>
    </source>
</evidence>
<dbReference type="PANTHER" id="PTHR21716:SF53">
    <property type="entry name" value="PERMEASE PERM-RELATED"/>
    <property type="match status" value="1"/>
</dbReference>
<dbReference type="EMBL" id="DVHU01000054">
    <property type="protein sequence ID" value="HIR92921.1"/>
    <property type="molecule type" value="Genomic_DNA"/>
</dbReference>
<evidence type="ECO:0000256" key="1">
    <source>
        <dbReference type="ARBA" id="ARBA00004651"/>
    </source>
</evidence>
<keyword evidence="7 8" id="KW-0472">Membrane</keyword>
<feature type="transmembrane region" description="Helical" evidence="8">
    <location>
        <begin position="307"/>
        <end position="326"/>
    </location>
</feature>
<reference evidence="9" key="2">
    <citation type="journal article" date="2021" name="PeerJ">
        <title>Extensive microbial diversity within the chicken gut microbiome revealed by metagenomics and culture.</title>
        <authorList>
            <person name="Gilroy R."/>
            <person name="Ravi A."/>
            <person name="Getino M."/>
            <person name="Pursley I."/>
            <person name="Horton D.L."/>
            <person name="Alikhan N.F."/>
            <person name="Baker D."/>
            <person name="Gharbi K."/>
            <person name="Hall N."/>
            <person name="Watson M."/>
            <person name="Adriaenssens E.M."/>
            <person name="Foster-Nyarko E."/>
            <person name="Jarju S."/>
            <person name="Secka A."/>
            <person name="Antonio M."/>
            <person name="Oren A."/>
            <person name="Chaudhuri R.R."/>
            <person name="La Ragione R."/>
            <person name="Hildebrand F."/>
            <person name="Pallen M.J."/>
        </authorList>
    </citation>
    <scope>NUCLEOTIDE SEQUENCE</scope>
    <source>
        <strain evidence="9">ChiSxjej1B13-7041</strain>
    </source>
</reference>
<protein>
    <submittedName>
        <fullName evidence="9">AI-2E family transporter</fullName>
    </submittedName>
</protein>